<accession>A0A0K8UP47</accession>
<dbReference type="AlphaFoldDB" id="A0A0K8UP47"/>
<dbReference type="EMBL" id="GDHF01024184">
    <property type="protein sequence ID" value="JAI28130.1"/>
    <property type="molecule type" value="Transcribed_RNA"/>
</dbReference>
<dbReference type="InterPro" id="IPR043502">
    <property type="entry name" value="DNA/RNA_pol_sf"/>
</dbReference>
<dbReference type="Pfam" id="PF00078">
    <property type="entry name" value="RVT_1"/>
    <property type="match status" value="1"/>
</dbReference>
<organism evidence="2">
    <name type="scientific">Bactrocera latifrons</name>
    <name type="common">Malaysian fruit fly</name>
    <name type="synonym">Chaetodacus latifrons</name>
    <dbReference type="NCBI Taxonomy" id="174628"/>
    <lineage>
        <taxon>Eukaryota</taxon>
        <taxon>Metazoa</taxon>
        <taxon>Ecdysozoa</taxon>
        <taxon>Arthropoda</taxon>
        <taxon>Hexapoda</taxon>
        <taxon>Insecta</taxon>
        <taxon>Pterygota</taxon>
        <taxon>Neoptera</taxon>
        <taxon>Endopterygota</taxon>
        <taxon>Diptera</taxon>
        <taxon>Brachycera</taxon>
        <taxon>Muscomorpha</taxon>
        <taxon>Tephritoidea</taxon>
        <taxon>Tephritidae</taxon>
        <taxon>Bactrocera</taxon>
        <taxon>Bactrocera</taxon>
    </lineage>
</organism>
<keyword evidence="2" id="KW-0548">Nucleotidyltransferase</keyword>
<dbReference type="InterPro" id="IPR000477">
    <property type="entry name" value="RT_dom"/>
</dbReference>
<dbReference type="PROSITE" id="PS50878">
    <property type="entry name" value="RT_POL"/>
    <property type="match status" value="1"/>
</dbReference>
<dbReference type="PANTHER" id="PTHR33332">
    <property type="entry name" value="REVERSE TRANSCRIPTASE DOMAIN-CONTAINING PROTEIN"/>
    <property type="match status" value="1"/>
</dbReference>
<proteinExistence type="predicted"/>
<dbReference type="GO" id="GO:0003964">
    <property type="term" value="F:RNA-directed DNA polymerase activity"/>
    <property type="evidence" value="ECO:0007669"/>
    <property type="project" value="UniProtKB-KW"/>
</dbReference>
<reference evidence="2" key="1">
    <citation type="submission" date="2015-06" db="EMBL/GenBank/DDBJ databases">
        <authorList>
            <person name="Hoefler B.C."/>
            <person name="Straight P.D."/>
        </authorList>
    </citation>
    <scope>NUCLEOTIDE SEQUENCE</scope>
</reference>
<dbReference type="SUPFAM" id="SSF56672">
    <property type="entry name" value="DNA/RNA polymerases"/>
    <property type="match status" value="1"/>
</dbReference>
<feature type="domain" description="Reverse transcriptase" evidence="1">
    <location>
        <begin position="1"/>
        <end position="237"/>
    </location>
</feature>
<evidence type="ECO:0000313" key="2">
    <source>
        <dbReference type="EMBL" id="JAI28130.1"/>
    </source>
</evidence>
<gene>
    <name evidence="2" type="primary">pol_489</name>
    <name evidence="2" type="ORF">c1_g1_i4</name>
</gene>
<sequence>MGKLLEKIIQSKIHDLHPEKFSPSYQFGFQKAHSTQHALFKFSNDVLVNLRNKLCTVAVSLDIEKAFDRVYHRGLIFKLVQIGFDHGIIKIISSFLSDRKFFVLINECSSDLGVCNCGVPQGSILAPLIYNIFMFDFPHSHNNSLSILYADDSLVYAHNKFPTLALRMVENHLEKINNFYKYWGVKINEAKTVPICIRNASGKGPRGVVKESRDLILNLNGHNIRFQNQMKYLGVTFTNLFKFNFQANDMVKKCNNRFQALSMIMKNTNLSTRTKILFYKVSLRPVLMYALPIWFHFSPSLMKKIEIFERKIIRFCLNKNFIHFKKRYSNKYIYSNSKVLPFNKYAIRAVLRFFDHVRNCDNPLISDDILSQSSHTWVKSKYLPPLGINKENIINDVNHPEAFCSNFYVKSTPGSHRG</sequence>
<evidence type="ECO:0000259" key="1">
    <source>
        <dbReference type="PROSITE" id="PS50878"/>
    </source>
</evidence>
<keyword evidence="2" id="KW-0808">Transferase</keyword>
<protein>
    <submittedName>
        <fullName evidence="2">RNA-directed DNA polymerase from mobile element jockey</fullName>
    </submittedName>
</protein>
<dbReference type="CDD" id="cd01650">
    <property type="entry name" value="RT_nLTR_like"/>
    <property type="match status" value="1"/>
</dbReference>
<name>A0A0K8UP47_BACLA</name>
<keyword evidence="2" id="KW-0695">RNA-directed DNA polymerase</keyword>